<dbReference type="Pfam" id="PF02518">
    <property type="entry name" value="HATPase_c"/>
    <property type="match status" value="1"/>
</dbReference>
<dbReference type="InterPro" id="IPR050482">
    <property type="entry name" value="Sensor_HK_TwoCompSys"/>
</dbReference>
<feature type="transmembrane region" description="Helical" evidence="6">
    <location>
        <begin position="337"/>
        <end position="357"/>
    </location>
</feature>
<evidence type="ECO:0000313" key="8">
    <source>
        <dbReference type="EMBL" id="MCD1115560.1"/>
    </source>
</evidence>
<feature type="repeat" description="TPR" evidence="4">
    <location>
        <begin position="109"/>
        <end position="142"/>
    </location>
</feature>
<evidence type="ECO:0000256" key="2">
    <source>
        <dbReference type="ARBA" id="ARBA00022777"/>
    </source>
</evidence>
<dbReference type="SMART" id="SM00028">
    <property type="entry name" value="TPR"/>
    <property type="match status" value="2"/>
</dbReference>
<evidence type="ECO:0000256" key="3">
    <source>
        <dbReference type="ARBA" id="ARBA00023012"/>
    </source>
</evidence>
<dbReference type="PANTHER" id="PTHR24421:SF60">
    <property type="entry name" value="SENSOR HISTIDINE KINASE COMP"/>
    <property type="match status" value="1"/>
</dbReference>
<dbReference type="InterPro" id="IPR019734">
    <property type="entry name" value="TPR_rpt"/>
</dbReference>
<dbReference type="GO" id="GO:0000160">
    <property type="term" value="P:phosphorelay signal transduction system"/>
    <property type="evidence" value="ECO:0007669"/>
    <property type="project" value="UniProtKB-KW"/>
</dbReference>
<comment type="caution">
    <text evidence="8">The sequence shown here is derived from an EMBL/GenBank/DDBJ whole genome shotgun (WGS) entry which is preliminary data.</text>
</comment>
<dbReference type="SUPFAM" id="SSF48452">
    <property type="entry name" value="TPR-like"/>
    <property type="match status" value="1"/>
</dbReference>
<keyword evidence="4" id="KW-0802">TPR repeat</keyword>
<feature type="domain" description="Histidine kinase/HSP90-like ATPase" evidence="7">
    <location>
        <begin position="471"/>
        <end position="558"/>
    </location>
</feature>
<dbReference type="Proteomes" id="UP001108025">
    <property type="component" value="Unassembled WGS sequence"/>
</dbReference>
<dbReference type="PROSITE" id="PS50005">
    <property type="entry name" value="TPR"/>
    <property type="match status" value="1"/>
</dbReference>
<gene>
    <name evidence="8" type="ORF">LO744_01545</name>
</gene>
<name>A0A9Q3YXX2_9FLAO</name>
<keyword evidence="1" id="KW-0808">Transferase</keyword>
<reference evidence="8" key="1">
    <citation type="submission" date="2021-11" db="EMBL/GenBank/DDBJ databases">
        <title>Description of novel Chryseobacterium species.</title>
        <authorList>
            <person name="Saticioglu I.B."/>
            <person name="Ay H."/>
            <person name="Altun S."/>
            <person name="Duman M."/>
        </authorList>
    </citation>
    <scope>NUCLEOTIDE SEQUENCE</scope>
    <source>
        <strain evidence="8">C-17</strain>
    </source>
</reference>
<dbReference type="SUPFAM" id="SSF55874">
    <property type="entry name" value="ATPase domain of HSP90 chaperone/DNA topoisomerase II/histidine kinase"/>
    <property type="match status" value="1"/>
</dbReference>
<accession>A0A9Q3YXX2</accession>
<dbReference type="PANTHER" id="PTHR24421">
    <property type="entry name" value="NITRATE/NITRITE SENSOR PROTEIN NARX-RELATED"/>
    <property type="match status" value="1"/>
</dbReference>
<keyword evidence="6" id="KW-0472">Membrane</keyword>
<feature type="coiled-coil region" evidence="5">
    <location>
        <begin position="309"/>
        <end position="378"/>
    </location>
</feature>
<keyword evidence="5" id="KW-0175">Coiled coil</keyword>
<keyword evidence="2" id="KW-0418">Kinase</keyword>
<protein>
    <recommendedName>
        <fullName evidence="7">Histidine kinase/HSP90-like ATPase domain-containing protein</fullName>
    </recommendedName>
</protein>
<organism evidence="8 9">
    <name type="scientific">Chryseobacterium turcicum</name>
    <dbReference type="NCBI Taxonomy" id="2898076"/>
    <lineage>
        <taxon>Bacteria</taxon>
        <taxon>Pseudomonadati</taxon>
        <taxon>Bacteroidota</taxon>
        <taxon>Flavobacteriia</taxon>
        <taxon>Flavobacteriales</taxon>
        <taxon>Weeksellaceae</taxon>
        <taxon>Chryseobacterium group</taxon>
        <taxon>Chryseobacterium</taxon>
    </lineage>
</organism>
<dbReference type="Gene3D" id="3.30.565.10">
    <property type="entry name" value="Histidine kinase-like ATPase, C-terminal domain"/>
    <property type="match status" value="1"/>
</dbReference>
<dbReference type="GO" id="GO:0016301">
    <property type="term" value="F:kinase activity"/>
    <property type="evidence" value="ECO:0007669"/>
    <property type="project" value="UniProtKB-KW"/>
</dbReference>
<keyword evidence="6" id="KW-0812">Transmembrane</keyword>
<dbReference type="InterPro" id="IPR003594">
    <property type="entry name" value="HATPase_dom"/>
</dbReference>
<evidence type="ECO:0000256" key="1">
    <source>
        <dbReference type="ARBA" id="ARBA00022679"/>
    </source>
</evidence>
<evidence type="ECO:0000313" key="9">
    <source>
        <dbReference type="Proteomes" id="UP001108025"/>
    </source>
</evidence>
<sequence length="559" mass="65169">MKRLYLFSILYLIFSCKDVEKNETPLKTVINKNYVLAKEATNEEVAFKYYNSAKEEFLINKDSLMAGKSLVNMAIIMSNQGDYYGSQQVSIEANKILSPKKNENLEILSSNYNCLAIVSENLKQYDKAIEFYGKAIKLSNDTITKLAYFNNIGNSYLQKKEYFRALNHFKYILKSKKAKINKVDYARVINNYAKANYLINNNYNPIPLYEESYKIRKQEKDVSGQNYVLASFVEYYHNKDINKTRMYSNDRYRVTKQMKNPDDQLEVLQNLIIQNPNDYVKYFNEFTSLNDSLTLARNSAKNQFALIRFETEENKAQNLKLQKDISEKKYQIIKQQILNYSISILALIAGISGIIWYRKRKQRLLLESENKLKEQQLKTSKKVHDVVANGIYQVMTKIENQDDFNKEQALDELEFVYEKSRDISYENPDSHDEAFHEKISKLVASFKNEKINTFTVGNQKETWKDTTNSTQADVYQVIRELLVNMKKHSEASNVIFKFERINNQINIQYTDNGIGVSDELIFKNGLSNTVSRIENINGKITFETKTEKGLKINISFPVS</sequence>
<keyword evidence="6" id="KW-1133">Transmembrane helix</keyword>
<dbReference type="InterPro" id="IPR011990">
    <property type="entry name" value="TPR-like_helical_dom_sf"/>
</dbReference>
<evidence type="ECO:0000259" key="7">
    <source>
        <dbReference type="Pfam" id="PF02518"/>
    </source>
</evidence>
<dbReference type="EMBL" id="JAJNAY010000001">
    <property type="protein sequence ID" value="MCD1115560.1"/>
    <property type="molecule type" value="Genomic_DNA"/>
</dbReference>
<dbReference type="AlphaFoldDB" id="A0A9Q3YXX2"/>
<evidence type="ECO:0000256" key="4">
    <source>
        <dbReference type="PROSITE-ProRule" id="PRU00339"/>
    </source>
</evidence>
<dbReference type="RefSeq" id="WP_230666697.1">
    <property type="nucleotide sequence ID" value="NZ_JAJNAY010000001.1"/>
</dbReference>
<keyword evidence="3" id="KW-0902">Two-component regulatory system</keyword>
<dbReference type="InterPro" id="IPR036890">
    <property type="entry name" value="HATPase_C_sf"/>
</dbReference>
<dbReference type="PROSITE" id="PS51257">
    <property type="entry name" value="PROKAR_LIPOPROTEIN"/>
    <property type="match status" value="1"/>
</dbReference>
<dbReference type="Gene3D" id="1.25.40.10">
    <property type="entry name" value="Tetratricopeptide repeat domain"/>
    <property type="match status" value="2"/>
</dbReference>
<evidence type="ECO:0000256" key="5">
    <source>
        <dbReference type="SAM" id="Coils"/>
    </source>
</evidence>
<proteinExistence type="predicted"/>
<keyword evidence="9" id="KW-1185">Reference proteome</keyword>
<evidence type="ECO:0000256" key="6">
    <source>
        <dbReference type="SAM" id="Phobius"/>
    </source>
</evidence>